<comment type="caution">
    <text evidence="2">The sequence shown here is derived from an EMBL/GenBank/DDBJ whole genome shotgun (WGS) entry which is preliminary data.</text>
</comment>
<evidence type="ECO:0000256" key="1">
    <source>
        <dbReference type="SAM" id="Phobius"/>
    </source>
</evidence>
<dbReference type="SUPFAM" id="SSF53383">
    <property type="entry name" value="PLP-dependent transferases"/>
    <property type="match status" value="1"/>
</dbReference>
<keyword evidence="1" id="KW-1133">Transmembrane helix</keyword>
<name>A0A0F9JSE1_9ZZZZ</name>
<reference evidence="2" key="1">
    <citation type="journal article" date="2015" name="Nature">
        <title>Complex archaea that bridge the gap between prokaryotes and eukaryotes.</title>
        <authorList>
            <person name="Spang A."/>
            <person name="Saw J.H."/>
            <person name="Jorgensen S.L."/>
            <person name="Zaremba-Niedzwiedzka K."/>
            <person name="Martijn J."/>
            <person name="Lind A.E."/>
            <person name="van Eijk R."/>
            <person name="Schleper C."/>
            <person name="Guy L."/>
            <person name="Ettema T.J."/>
        </authorList>
    </citation>
    <scope>NUCLEOTIDE SEQUENCE</scope>
</reference>
<organism evidence="2">
    <name type="scientific">marine sediment metagenome</name>
    <dbReference type="NCBI Taxonomy" id="412755"/>
    <lineage>
        <taxon>unclassified sequences</taxon>
        <taxon>metagenomes</taxon>
        <taxon>ecological metagenomes</taxon>
    </lineage>
</organism>
<feature type="non-terminal residue" evidence="2">
    <location>
        <position position="50"/>
    </location>
</feature>
<evidence type="ECO:0000313" key="2">
    <source>
        <dbReference type="EMBL" id="KKM72608.1"/>
    </source>
</evidence>
<keyword evidence="1" id="KW-0812">Transmembrane</keyword>
<gene>
    <name evidence="2" type="ORF">LCGC14_1418770</name>
</gene>
<dbReference type="Pfam" id="PF01041">
    <property type="entry name" value="DegT_DnrJ_EryC1"/>
    <property type="match status" value="1"/>
</dbReference>
<sequence>MSRELEKEIQKMYGTLFVVATSSCTQGLSICLQYLEDRYIQVPMFEWWSV</sequence>
<dbReference type="EMBL" id="LAZR01009438">
    <property type="protein sequence ID" value="KKM72608.1"/>
    <property type="molecule type" value="Genomic_DNA"/>
</dbReference>
<dbReference type="AlphaFoldDB" id="A0A0F9JSE1"/>
<dbReference type="InterPro" id="IPR015424">
    <property type="entry name" value="PyrdxlP-dep_Trfase"/>
</dbReference>
<dbReference type="PROSITE" id="PS51257">
    <property type="entry name" value="PROKAR_LIPOPROTEIN"/>
    <property type="match status" value="1"/>
</dbReference>
<proteinExistence type="predicted"/>
<accession>A0A0F9JSE1</accession>
<dbReference type="InterPro" id="IPR000653">
    <property type="entry name" value="DegT/StrS_aminotransferase"/>
</dbReference>
<keyword evidence="1" id="KW-0472">Membrane</keyword>
<feature type="transmembrane region" description="Helical" evidence="1">
    <location>
        <begin position="12"/>
        <end position="35"/>
    </location>
</feature>
<protein>
    <submittedName>
        <fullName evidence="2">Uncharacterized protein</fullName>
    </submittedName>
</protein>